<dbReference type="FunCoup" id="B4IXA9">
    <property type="interactions" value="672"/>
</dbReference>
<evidence type="ECO:0000256" key="1">
    <source>
        <dbReference type="ARBA" id="ARBA00004275"/>
    </source>
</evidence>
<dbReference type="Pfam" id="PF00378">
    <property type="entry name" value="ECH_1"/>
    <property type="match status" value="1"/>
</dbReference>
<sequence>MYQGFQQLLVQKEDKILVVKFNNPRKKNCINFAGYKEMTRVLSEVNEDETVSIVVFTGVGDFFTAGNDLSQGMEITDMEAYFKKSNDTFKAMVYSFLNCTKIIFSLVNGPAIGIGATITGLSDVAWCADEAYFLTPFSKLGLVPEACSSYTFPLIMGRSKATELLVLGEKMSAQEAYHFHFVSRIFKLSELDSVVWPKIRQFSELPPKSMRECKRLINLPLQENLVRCNNAECEALLGRFKDDEFVQAVINFSMRKSKL</sequence>
<evidence type="ECO:0000313" key="5">
    <source>
        <dbReference type="Proteomes" id="UP000001070"/>
    </source>
</evidence>
<proteinExistence type="predicted"/>
<dbReference type="InterPro" id="IPR001753">
    <property type="entry name" value="Enoyl-CoA_hydra/iso"/>
</dbReference>
<dbReference type="CDD" id="cd06558">
    <property type="entry name" value="crotonase-like"/>
    <property type="match status" value="1"/>
</dbReference>
<organism evidence="5">
    <name type="scientific">Drosophila grimshawi</name>
    <name type="common">Hawaiian fruit fly</name>
    <name type="synonym">Idiomyia grimshawi</name>
    <dbReference type="NCBI Taxonomy" id="7222"/>
    <lineage>
        <taxon>Eukaryota</taxon>
        <taxon>Metazoa</taxon>
        <taxon>Ecdysozoa</taxon>
        <taxon>Arthropoda</taxon>
        <taxon>Hexapoda</taxon>
        <taxon>Insecta</taxon>
        <taxon>Pterygota</taxon>
        <taxon>Neoptera</taxon>
        <taxon>Endopterygota</taxon>
        <taxon>Diptera</taxon>
        <taxon>Brachycera</taxon>
        <taxon>Muscomorpha</taxon>
        <taxon>Ephydroidea</taxon>
        <taxon>Drosophilidae</taxon>
        <taxon>Drosophila</taxon>
        <taxon>Hawaiian Drosophila</taxon>
    </lineage>
</organism>
<dbReference type="OMA" id="VVWPKIR"/>
<dbReference type="Proteomes" id="UP000001070">
    <property type="component" value="Unassembled WGS sequence"/>
</dbReference>
<dbReference type="AlphaFoldDB" id="B4IXA9"/>
<dbReference type="PANTHER" id="PTHR43684">
    <property type="match status" value="1"/>
</dbReference>
<dbReference type="InterPro" id="IPR029045">
    <property type="entry name" value="ClpP/crotonase-like_dom_sf"/>
</dbReference>
<gene>
    <name evidence="4" type="primary">Dgri\GH16867</name>
    <name evidence="4" type="ORF">Dgri_GH16867</name>
</gene>
<dbReference type="SUPFAM" id="SSF52096">
    <property type="entry name" value="ClpP/crotonase"/>
    <property type="match status" value="1"/>
</dbReference>
<protein>
    <submittedName>
        <fullName evidence="4">GH16867</fullName>
    </submittedName>
</protein>
<dbReference type="InParanoid" id="B4IXA9"/>
<dbReference type="InterPro" id="IPR051053">
    <property type="entry name" value="ECH/Chromodomain_protein"/>
</dbReference>
<dbReference type="PhylomeDB" id="B4IXA9"/>
<keyword evidence="2" id="KW-0576">Peroxisome</keyword>
<dbReference type="STRING" id="7222.B4IXA9"/>
<keyword evidence="5" id="KW-1185">Reference proteome</keyword>
<dbReference type="Gene3D" id="1.10.12.10">
    <property type="entry name" value="Lyase 2-enoyl-coa Hydratase, Chain A, domain 2"/>
    <property type="match status" value="1"/>
</dbReference>
<dbReference type="InterPro" id="IPR014748">
    <property type="entry name" value="Enoyl-CoA_hydra_C"/>
</dbReference>
<name>B4IXA9_DROGR</name>
<dbReference type="GO" id="GO:0005777">
    <property type="term" value="C:peroxisome"/>
    <property type="evidence" value="ECO:0007669"/>
    <property type="project" value="UniProtKB-SubCell"/>
</dbReference>
<dbReference type="eggNOG" id="KOG0016">
    <property type="taxonomic scope" value="Eukaryota"/>
</dbReference>
<dbReference type="HOGENOM" id="CLU_009834_7_2_1"/>
<accession>B4IXA9</accession>
<dbReference type="GO" id="GO:0050829">
    <property type="term" value="P:defense response to Gram-negative bacterium"/>
    <property type="evidence" value="ECO:0007669"/>
    <property type="project" value="EnsemblMetazoa"/>
</dbReference>
<comment type="subcellular location">
    <subcellularLocation>
        <location evidence="1">Peroxisome</location>
    </subcellularLocation>
</comment>
<keyword evidence="3" id="KW-0413">Isomerase</keyword>
<evidence type="ECO:0000313" key="4">
    <source>
        <dbReference type="EMBL" id="EDV97441.1"/>
    </source>
</evidence>
<evidence type="ECO:0000256" key="2">
    <source>
        <dbReference type="ARBA" id="ARBA00023140"/>
    </source>
</evidence>
<evidence type="ECO:0000256" key="3">
    <source>
        <dbReference type="ARBA" id="ARBA00023235"/>
    </source>
</evidence>
<dbReference type="PANTHER" id="PTHR43684:SF1">
    <property type="entry name" value="ENOYL-COA DELTA ISOMERASE 2"/>
    <property type="match status" value="1"/>
</dbReference>
<dbReference type="SMR" id="B4IXA9"/>
<dbReference type="Gene3D" id="3.90.226.10">
    <property type="entry name" value="2-enoyl-CoA Hydratase, Chain A, domain 1"/>
    <property type="match status" value="1"/>
</dbReference>
<reference evidence="4 5" key="1">
    <citation type="journal article" date="2007" name="Nature">
        <title>Evolution of genes and genomes on the Drosophila phylogeny.</title>
        <authorList>
            <consortium name="Drosophila 12 Genomes Consortium"/>
            <person name="Clark A.G."/>
            <person name="Eisen M.B."/>
            <person name="Smith D.R."/>
            <person name="Bergman C.M."/>
            <person name="Oliver B."/>
            <person name="Markow T.A."/>
            <person name="Kaufman T.C."/>
            <person name="Kellis M."/>
            <person name="Gelbart W."/>
            <person name="Iyer V.N."/>
            <person name="Pollard D.A."/>
            <person name="Sackton T.B."/>
            <person name="Larracuente A.M."/>
            <person name="Singh N.D."/>
            <person name="Abad J.P."/>
            <person name="Abt D.N."/>
            <person name="Adryan B."/>
            <person name="Aguade M."/>
            <person name="Akashi H."/>
            <person name="Anderson W.W."/>
            <person name="Aquadro C.F."/>
            <person name="Ardell D.H."/>
            <person name="Arguello R."/>
            <person name="Artieri C.G."/>
            <person name="Barbash D.A."/>
            <person name="Barker D."/>
            <person name="Barsanti P."/>
            <person name="Batterham P."/>
            <person name="Batzoglou S."/>
            <person name="Begun D."/>
            <person name="Bhutkar A."/>
            <person name="Blanco E."/>
            <person name="Bosak S.A."/>
            <person name="Bradley R.K."/>
            <person name="Brand A.D."/>
            <person name="Brent M.R."/>
            <person name="Brooks A.N."/>
            <person name="Brown R.H."/>
            <person name="Butlin R.K."/>
            <person name="Caggese C."/>
            <person name="Calvi B.R."/>
            <person name="Bernardo de Carvalho A."/>
            <person name="Caspi A."/>
            <person name="Castrezana S."/>
            <person name="Celniker S.E."/>
            <person name="Chang J.L."/>
            <person name="Chapple C."/>
            <person name="Chatterji S."/>
            <person name="Chinwalla A."/>
            <person name="Civetta A."/>
            <person name="Clifton S.W."/>
            <person name="Comeron J.M."/>
            <person name="Costello J.C."/>
            <person name="Coyne J.A."/>
            <person name="Daub J."/>
            <person name="David R.G."/>
            <person name="Delcher A.L."/>
            <person name="Delehaunty K."/>
            <person name="Do C.B."/>
            <person name="Ebling H."/>
            <person name="Edwards K."/>
            <person name="Eickbush T."/>
            <person name="Evans J.D."/>
            <person name="Filipski A."/>
            <person name="Findeiss S."/>
            <person name="Freyhult E."/>
            <person name="Fulton L."/>
            <person name="Fulton R."/>
            <person name="Garcia A.C."/>
            <person name="Gardiner A."/>
            <person name="Garfield D.A."/>
            <person name="Garvin B.E."/>
            <person name="Gibson G."/>
            <person name="Gilbert D."/>
            <person name="Gnerre S."/>
            <person name="Godfrey J."/>
            <person name="Good R."/>
            <person name="Gotea V."/>
            <person name="Gravely B."/>
            <person name="Greenberg A.J."/>
            <person name="Griffiths-Jones S."/>
            <person name="Gross S."/>
            <person name="Guigo R."/>
            <person name="Gustafson E.A."/>
            <person name="Haerty W."/>
            <person name="Hahn M.W."/>
            <person name="Halligan D.L."/>
            <person name="Halpern A.L."/>
            <person name="Halter G.M."/>
            <person name="Han M.V."/>
            <person name="Heger A."/>
            <person name="Hillier L."/>
            <person name="Hinrichs A.S."/>
            <person name="Holmes I."/>
            <person name="Hoskins R.A."/>
            <person name="Hubisz M.J."/>
            <person name="Hultmark D."/>
            <person name="Huntley M.A."/>
            <person name="Jaffe D.B."/>
            <person name="Jagadeeshan S."/>
            <person name="Jeck W.R."/>
            <person name="Johnson J."/>
            <person name="Jones C.D."/>
            <person name="Jordan W.C."/>
            <person name="Karpen G.H."/>
            <person name="Kataoka E."/>
            <person name="Keightley P.D."/>
            <person name="Kheradpour P."/>
            <person name="Kirkness E.F."/>
            <person name="Koerich L.B."/>
            <person name="Kristiansen K."/>
            <person name="Kudrna D."/>
            <person name="Kulathinal R.J."/>
            <person name="Kumar S."/>
            <person name="Kwok R."/>
            <person name="Lander E."/>
            <person name="Langley C.H."/>
            <person name="Lapoint R."/>
            <person name="Lazzaro B.P."/>
            <person name="Lee S.J."/>
            <person name="Levesque L."/>
            <person name="Li R."/>
            <person name="Lin C.F."/>
            <person name="Lin M.F."/>
            <person name="Lindblad-Toh K."/>
            <person name="Llopart A."/>
            <person name="Long M."/>
            <person name="Low L."/>
            <person name="Lozovsky E."/>
            <person name="Lu J."/>
            <person name="Luo M."/>
            <person name="Machado C.A."/>
            <person name="Makalowski W."/>
            <person name="Marzo M."/>
            <person name="Matsuda M."/>
            <person name="Matzkin L."/>
            <person name="McAllister B."/>
            <person name="McBride C.S."/>
            <person name="McKernan B."/>
            <person name="McKernan K."/>
            <person name="Mendez-Lago M."/>
            <person name="Minx P."/>
            <person name="Mollenhauer M.U."/>
            <person name="Montooth K."/>
            <person name="Mount S.M."/>
            <person name="Mu X."/>
            <person name="Myers E."/>
            <person name="Negre B."/>
            <person name="Newfeld S."/>
            <person name="Nielsen R."/>
            <person name="Noor M.A."/>
            <person name="O'Grady P."/>
            <person name="Pachter L."/>
            <person name="Papaceit M."/>
            <person name="Parisi M.J."/>
            <person name="Parisi M."/>
            <person name="Parts L."/>
            <person name="Pedersen J.S."/>
            <person name="Pesole G."/>
            <person name="Phillippy A.M."/>
            <person name="Ponting C.P."/>
            <person name="Pop M."/>
            <person name="Porcelli D."/>
            <person name="Powell J.R."/>
            <person name="Prohaska S."/>
            <person name="Pruitt K."/>
            <person name="Puig M."/>
            <person name="Quesneville H."/>
            <person name="Ram K.R."/>
            <person name="Rand D."/>
            <person name="Rasmussen M.D."/>
            <person name="Reed L.K."/>
            <person name="Reenan R."/>
            <person name="Reily A."/>
            <person name="Remington K.A."/>
            <person name="Rieger T.T."/>
            <person name="Ritchie M.G."/>
            <person name="Robin C."/>
            <person name="Rogers Y.H."/>
            <person name="Rohde C."/>
            <person name="Rozas J."/>
            <person name="Rubenfield M.J."/>
            <person name="Ruiz A."/>
            <person name="Russo S."/>
            <person name="Salzberg S.L."/>
            <person name="Sanchez-Gracia A."/>
            <person name="Saranga D.J."/>
            <person name="Sato H."/>
            <person name="Schaeffer S.W."/>
            <person name="Schatz M.C."/>
            <person name="Schlenke T."/>
            <person name="Schwartz R."/>
            <person name="Segarra C."/>
            <person name="Singh R.S."/>
            <person name="Sirot L."/>
            <person name="Sirota M."/>
            <person name="Sisneros N.B."/>
            <person name="Smith C.D."/>
            <person name="Smith T.F."/>
            <person name="Spieth J."/>
            <person name="Stage D.E."/>
            <person name="Stark A."/>
            <person name="Stephan W."/>
            <person name="Strausberg R.L."/>
            <person name="Strempel S."/>
            <person name="Sturgill D."/>
            <person name="Sutton G."/>
            <person name="Sutton G.G."/>
            <person name="Tao W."/>
            <person name="Teichmann S."/>
            <person name="Tobari Y.N."/>
            <person name="Tomimura Y."/>
            <person name="Tsolas J.M."/>
            <person name="Valente V.L."/>
            <person name="Venter E."/>
            <person name="Venter J.C."/>
            <person name="Vicario S."/>
            <person name="Vieira F.G."/>
            <person name="Vilella A.J."/>
            <person name="Villasante A."/>
            <person name="Walenz B."/>
            <person name="Wang J."/>
            <person name="Wasserman M."/>
            <person name="Watts T."/>
            <person name="Wilson D."/>
            <person name="Wilson R.K."/>
            <person name="Wing R.A."/>
            <person name="Wolfner M.F."/>
            <person name="Wong A."/>
            <person name="Wong G.K."/>
            <person name="Wu C.I."/>
            <person name="Wu G."/>
            <person name="Yamamoto D."/>
            <person name="Yang H.P."/>
            <person name="Yang S.P."/>
            <person name="Yorke J.A."/>
            <person name="Yoshida K."/>
            <person name="Zdobnov E."/>
            <person name="Zhang P."/>
            <person name="Zhang Y."/>
            <person name="Zimin A.V."/>
            <person name="Baldwin J."/>
            <person name="Abdouelleil A."/>
            <person name="Abdulkadir J."/>
            <person name="Abebe A."/>
            <person name="Abera B."/>
            <person name="Abreu J."/>
            <person name="Acer S.C."/>
            <person name="Aftuck L."/>
            <person name="Alexander A."/>
            <person name="An P."/>
            <person name="Anderson E."/>
            <person name="Anderson S."/>
            <person name="Arachi H."/>
            <person name="Azer M."/>
            <person name="Bachantsang P."/>
            <person name="Barry A."/>
            <person name="Bayul T."/>
            <person name="Berlin A."/>
            <person name="Bessette D."/>
            <person name="Bloom T."/>
            <person name="Blye J."/>
            <person name="Boguslavskiy L."/>
            <person name="Bonnet C."/>
            <person name="Boukhgalter B."/>
            <person name="Bourzgui I."/>
            <person name="Brown A."/>
            <person name="Cahill P."/>
            <person name="Channer S."/>
            <person name="Cheshatsang Y."/>
            <person name="Chuda L."/>
            <person name="Citroen M."/>
            <person name="Collymore A."/>
            <person name="Cooke P."/>
            <person name="Costello M."/>
            <person name="D'Aco K."/>
            <person name="Daza R."/>
            <person name="De Haan G."/>
            <person name="DeGray S."/>
            <person name="DeMaso C."/>
            <person name="Dhargay N."/>
            <person name="Dooley K."/>
            <person name="Dooley E."/>
            <person name="Doricent M."/>
            <person name="Dorje P."/>
            <person name="Dorjee K."/>
            <person name="Dupes A."/>
            <person name="Elong R."/>
            <person name="Falk J."/>
            <person name="Farina A."/>
            <person name="Faro S."/>
            <person name="Ferguson D."/>
            <person name="Fisher S."/>
            <person name="Foley C.D."/>
            <person name="Franke A."/>
            <person name="Friedrich D."/>
            <person name="Gadbois L."/>
            <person name="Gearin G."/>
            <person name="Gearin C.R."/>
            <person name="Giannoukos G."/>
            <person name="Goode T."/>
            <person name="Graham J."/>
            <person name="Grandbois E."/>
            <person name="Grewal S."/>
            <person name="Gyaltsen K."/>
            <person name="Hafez N."/>
            <person name="Hagos B."/>
            <person name="Hall J."/>
            <person name="Henson C."/>
            <person name="Hollinger A."/>
            <person name="Honan T."/>
            <person name="Huard M.D."/>
            <person name="Hughes L."/>
            <person name="Hurhula B."/>
            <person name="Husby M.E."/>
            <person name="Kamat A."/>
            <person name="Kanga B."/>
            <person name="Kashin S."/>
            <person name="Khazanovich D."/>
            <person name="Kisner P."/>
            <person name="Lance K."/>
            <person name="Lara M."/>
            <person name="Lee W."/>
            <person name="Lennon N."/>
            <person name="Letendre F."/>
            <person name="LeVine R."/>
            <person name="Lipovsky A."/>
            <person name="Liu X."/>
            <person name="Liu J."/>
            <person name="Liu S."/>
            <person name="Lokyitsang T."/>
            <person name="Lokyitsang Y."/>
            <person name="Lubonja R."/>
            <person name="Lui A."/>
            <person name="MacDonald P."/>
            <person name="Magnisalis V."/>
            <person name="Maru K."/>
            <person name="Matthews C."/>
            <person name="McCusker W."/>
            <person name="McDonough S."/>
            <person name="Mehta T."/>
            <person name="Meldrim J."/>
            <person name="Meneus L."/>
            <person name="Mihai O."/>
            <person name="Mihalev A."/>
            <person name="Mihova T."/>
            <person name="Mittelman R."/>
            <person name="Mlenga V."/>
            <person name="Montmayeur A."/>
            <person name="Mulrain L."/>
            <person name="Navidi A."/>
            <person name="Naylor J."/>
            <person name="Negash T."/>
            <person name="Nguyen T."/>
            <person name="Nguyen N."/>
            <person name="Nicol R."/>
            <person name="Norbu C."/>
            <person name="Norbu N."/>
            <person name="Novod N."/>
            <person name="O'Neill B."/>
            <person name="Osman S."/>
            <person name="Markiewicz E."/>
            <person name="Oyono O.L."/>
            <person name="Patti C."/>
            <person name="Phunkhang P."/>
            <person name="Pierre F."/>
            <person name="Priest M."/>
            <person name="Raghuraman S."/>
            <person name="Rege F."/>
            <person name="Reyes R."/>
            <person name="Rise C."/>
            <person name="Rogov P."/>
            <person name="Ross K."/>
            <person name="Ryan E."/>
            <person name="Settipalli S."/>
            <person name="Shea T."/>
            <person name="Sherpa N."/>
            <person name="Shi L."/>
            <person name="Shih D."/>
            <person name="Sparrow T."/>
            <person name="Spaulding J."/>
            <person name="Stalker J."/>
            <person name="Stange-Thomann N."/>
            <person name="Stavropoulos S."/>
            <person name="Stone C."/>
            <person name="Strader C."/>
            <person name="Tesfaye S."/>
            <person name="Thomson T."/>
            <person name="Thoulutsang Y."/>
            <person name="Thoulutsang D."/>
            <person name="Topham K."/>
            <person name="Topping I."/>
            <person name="Tsamla T."/>
            <person name="Vassiliev H."/>
            <person name="Vo A."/>
            <person name="Wangchuk T."/>
            <person name="Wangdi T."/>
            <person name="Weiand M."/>
            <person name="Wilkinson J."/>
            <person name="Wilson A."/>
            <person name="Yadav S."/>
            <person name="Young G."/>
            <person name="Yu Q."/>
            <person name="Zembek L."/>
            <person name="Zhong D."/>
            <person name="Zimmer A."/>
            <person name="Zwirko Z."/>
            <person name="Jaffe D.B."/>
            <person name="Alvarez P."/>
            <person name="Brockman W."/>
            <person name="Butler J."/>
            <person name="Chin C."/>
            <person name="Gnerre S."/>
            <person name="Grabherr M."/>
            <person name="Kleber M."/>
            <person name="Mauceli E."/>
            <person name="MacCallum I."/>
        </authorList>
    </citation>
    <scope>NUCLEOTIDE SEQUENCE [LARGE SCALE GENOMIC DNA]</scope>
    <source>
        <strain evidence="5">Tucson 15287-2541.00</strain>
    </source>
</reference>
<dbReference type="EMBL" id="CH916366">
    <property type="protein sequence ID" value="EDV97441.1"/>
    <property type="molecule type" value="Genomic_DNA"/>
</dbReference>
<dbReference type="OrthoDB" id="409763at2759"/>
<dbReference type="KEGG" id="dgr:6558896"/>
<dbReference type="GO" id="GO:0004165">
    <property type="term" value="F:delta(3)-delta(2)-enoyl-CoA isomerase activity"/>
    <property type="evidence" value="ECO:0007669"/>
    <property type="project" value="UniProtKB-ARBA"/>
</dbReference>